<organism evidence="2">
    <name type="scientific">Planktothricoides sp. SpSt-374</name>
    <dbReference type="NCBI Taxonomy" id="2282167"/>
    <lineage>
        <taxon>Bacteria</taxon>
        <taxon>Bacillati</taxon>
        <taxon>Cyanobacteriota</taxon>
        <taxon>Cyanophyceae</taxon>
        <taxon>Oscillatoriophycideae</taxon>
        <taxon>Oscillatoriales</taxon>
        <taxon>Oscillatoriaceae</taxon>
        <taxon>Planktothricoides</taxon>
    </lineage>
</organism>
<feature type="signal peptide" evidence="1">
    <location>
        <begin position="1"/>
        <end position="23"/>
    </location>
</feature>
<feature type="chain" id="PRO_5028301083" description="Tetratricopeptide repeat protein" evidence="1">
    <location>
        <begin position="24"/>
        <end position="424"/>
    </location>
</feature>
<dbReference type="InterPro" id="IPR011990">
    <property type="entry name" value="TPR-like_helical_dom_sf"/>
</dbReference>
<dbReference type="PROSITE" id="PS51257">
    <property type="entry name" value="PROKAR_LIPOPROTEIN"/>
    <property type="match status" value="1"/>
</dbReference>
<dbReference type="EMBL" id="DSPX01000054">
    <property type="protein sequence ID" value="HGG00145.1"/>
    <property type="molecule type" value="Genomic_DNA"/>
</dbReference>
<protein>
    <recommendedName>
        <fullName evidence="3">Tetratricopeptide repeat protein</fullName>
    </recommendedName>
</protein>
<sequence length="424" mass="44719">MKMWWRSRLGTALGLVVLLGCQAESGLSSPNEPKLRGIPVSCYVTVGPAGIHPSVTSSLTELMNYQSAQWREVVLAYGEAGDWEQAIALIDKIEDYWTKNETVIDIAGKMAAAGNFEAAMQLVGKLDENDRAAKAKLLARIARFYALAGNSEPAAQTFAAAVAAADSLNDFSENVARADIAIERATAKDTAAAIDLAQTITDDIDKSRALAGIAGAMAANGPFRDAVGLVGQISDNYYKGAAVKEIAKAATVLQLDLLLPVAEAITEPVHQAAAKADIASAYIAAKRFDKALQIILTLKEEDDASLLAPLAGELAGAGAFDASVQVADKIKNQYWQELALVKVAAGFVEAGDHQRAEQFVAGIASAQTKNEALKAIAFARATAGDYAAALELAKTIVPSASEATQYELKEHFIPLLNCALQPES</sequence>
<reference evidence="2" key="1">
    <citation type="journal article" date="2020" name="mSystems">
        <title>Genome- and Community-Level Interaction Insights into Carbon Utilization and Element Cycling Functions of Hydrothermarchaeota in Hydrothermal Sediment.</title>
        <authorList>
            <person name="Zhou Z."/>
            <person name="Liu Y."/>
            <person name="Xu W."/>
            <person name="Pan J."/>
            <person name="Luo Z.H."/>
            <person name="Li M."/>
        </authorList>
    </citation>
    <scope>NUCLEOTIDE SEQUENCE [LARGE SCALE GENOMIC DNA]</scope>
    <source>
        <strain evidence="2">SpSt-374</strain>
    </source>
</reference>
<evidence type="ECO:0000256" key="1">
    <source>
        <dbReference type="SAM" id="SignalP"/>
    </source>
</evidence>
<keyword evidence="1" id="KW-0732">Signal</keyword>
<gene>
    <name evidence="2" type="ORF">ENR15_05655</name>
</gene>
<accession>A0A7C3ZJ59</accession>
<proteinExistence type="predicted"/>
<name>A0A7C3ZJ59_9CYAN</name>
<evidence type="ECO:0000313" key="2">
    <source>
        <dbReference type="EMBL" id="HGG00145.1"/>
    </source>
</evidence>
<dbReference type="AlphaFoldDB" id="A0A7C3ZJ59"/>
<evidence type="ECO:0008006" key="3">
    <source>
        <dbReference type="Google" id="ProtNLM"/>
    </source>
</evidence>
<comment type="caution">
    <text evidence="2">The sequence shown here is derived from an EMBL/GenBank/DDBJ whole genome shotgun (WGS) entry which is preliminary data.</text>
</comment>
<dbReference type="Gene3D" id="1.25.40.10">
    <property type="entry name" value="Tetratricopeptide repeat domain"/>
    <property type="match status" value="3"/>
</dbReference>